<evidence type="ECO:0000313" key="5">
    <source>
        <dbReference type="WBParaSite" id="Gr19_v10_g11357.t1"/>
    </source>
</evidence>
<evidence type="ECO:0000313" key="4">
    <source>
        <dbReference type="Proteomes" id="UP000887572"/>
    </source>
</evidence>
<dbReference type="InterPro" id="IPR011990">
    <property type="entry name" value="TPR-like_helical_dom_sf"/>
</dbReference>
<reference evidence="5" key="1">
    <citation type="submission" date="2022-11" db="UniProtKB">
        <authorList>
            <consortium name="WormBaseParasite"/>
        </authorList>
    </citation>
    <scope>IDENTIFICATION</scope>
</reference>
<dbReference type="InterPro" id="IPR027523">
    <property type="entry name" value="CLU_prot"/>
</dbReference>
<dbReference type="Pfam" id="PF13374">
    <property type="entry name" value="TPR_10"/>
    <property type="match status" value="1"/>
</dbReference>
<organism evidence="4 5">
    <name type="scientific">Globodera rostochiensis</name>
    <name type="common">Golden nematode worm</name>
    <name type="synonym">Heterodera rostochiensis</name>
    <dbReference type="NCBI Taxonomy" id="31243"/>
    <lineage>
        <taxon>Eukaryota</taxon>
        <taxon>Metazoa</taxon>
        <taxon>Ecdysozoa</taxon>
        <taxon>Nematoda</taxon>
        <taxon>Chromadorea</taxon>
        <taxon>Rhabditida</taxon>
        <taxon>Tylenchina</taxon>
        <taxon>Tylenchomorpha</taxon>
        <taxon>Tylenchoidea</taxon>
        <taxon>Heteroderidae</taxon>
        <taxon>Heteroderinae</taxon>
        <taxon>Globodera</taxon>
    </lineage>
</organism>
<dbReference type="PANTHER" id="PTHR12601">
    <property type="entry name" value="EUKARYOTIC TRANSLATION INITIATION FACTOR 3 SUBUNIT EIF-3"/>
    <property type="match status" value="1"/>
</dbReference>
<dbReference type="InterPro" id="IPR023231">
    <property type="entry name" value="GSKIP_dom_sf"/>
</dbReference>
<dbReference type="InterPro" id="IPR028275">
    <property type="entry name" value="CLU_N"/>
</dbReference>
<dbReference type="Gene3D" id="1.25.40.10">
    <property type="entry name" value="Tetratricopeptide repeat domain"/>
    <property type="match status" value="1"/>
</dbReference>
<feature type="region of interest" description="Disordered" evidence="2">
    <location>
        <begin position="630"/>
        <end position="669"/>
    </location>
</feature>
<dbReference type="InterPro" id="IPR033646">
    <property type="entry name" value="CLU-central"/>
</dbReference>
<dbReference type="GO" id="GO:0003729">
    <property type="term" value="F:mRNA binding"/>
    <property type="evidence" value="ECO:0007669"/>
    <property type="project" value="TreeGrafter"/>
</dbReference>
<dbReference type="AlphaFoldDB" id="A0A914GWA7"/>
<protein>
    <submittedName>
        <fullName evidence="5">Clu domain-containing protein</fullName>
    </submittedName>
</protein>
<dbReference type="Proteomes" id="UP000887572">
    <property type="component" value="Unplaced"/>
</dbReference>
<dbReference type="Pfam" id="PF15044">
    <property type="entry name" value="CLU_N"/>
    <property type="match status" value="1"/>
</dbReference>
<dbReference type="WBParaSite" id="Gr19_v10_g11357.t1">
    <property type="protein sequence ID" value="Gr19_v10_g11357.t1"/>
    <property type="gene ID" value="Gr19_v10_g11357"/>
</dbReference>
<feature type="compositionally biased region" description="Acidic residues" evidence="2">
    <location>
        <begin position="647"/>
        <end position="664"/>
    </location>
</feature>
<accession>A0A914GWA7</accession>
<feature type="compositionally biased region" description="Basic and acidic residues" evidence="2">
    <location>
        <begin position="15"/>
        <end position="42"/>
    </location>
</feature>
<dbReference type="CDD" id="cd15466">
    <property type="entry name" value="CLU-central"/>
    <property type="match status" value="1"/>
</dbReference>
<dbReference type="PROSITE" id="PS51823">
    <property type="entry name" value="CLU"/>
    <property type="match status" value="1"/>
</dbReference>
<dbReference type="Pfam" id="PF12807">
    <property type="entry name" value="eIF3_p135"/>
    <property type="match status" value="1"/>
</dbReference>
<keyword evidence="1" id="KW-0963">Cytoplasm</keyword>
<name>A0A914GWA7_GLORO</name>
<dbReference type="SUPFAM" id="SSF48452">
    <property type="entry name" value="TPR-like"/>
    <property type="match status" value="1"/>
</dbReference>
<evidence type="ECO:0000256" key="1">
    <source>
        <dbReference type="ARBA" id="ARBA00022490"/>
    </source>
</evidence>
<feature type="domain" description="Clu" evidence="3">
    <location>
        <begin position="350"/>
        <end position="590"/>
    </location>
</feature>
<evidence type="ECO:0000259" key="3">
    <source>
        <dbReference type="PROSITE" id="PS51823"/>
    </source>
</evidence>
<dbReference type="Pfam" id="PF13424">
    <property type="entry name" value="TPR_12"/>
    <property type="match status" value="1"/>
</dbReference>
<keyword evidence="4" id="KW-1185">Reference proteome</keyword>
<dbReference type="InterPro" id="IPR025697">
    <property type="entry name" value="CLU_dom"/>
</dbReference>
<feature type="region of interest" description="Disordered" evidence="2">
    <location>
        <begin position="807"/>
        <end position="827"/>
    </location>
</feature>
<dbReference type="GO" id="GO:0048312">
    <property type="term" value="P:intracellular distribution of mitochondria"/>
    <property type="evidence" value="ECO:0007669"/>
    <property type="project" value="TreeGrafter"/>
</dbReference>
<dbReference type="Pfam" id="PF13236">
    <property type="entry name" value="CLU"/>
    <property type="match status" value="1"/>
</dbReference>
<dbReference type="GO" id="GO:0005737">
    <property type="term" value="C:cytoplasm"/>
    <property type="evidence" value="ECO:0007669"/>
    <property type="project" value="TreeGrafter"/>
</dbReference>
<feature type="region of interest" description="Disordered" evidence="2">
    <location>
        <begin position="1"/>
        <end position="62"/>
    </location>
</feature>
<dbReference type="PANTHER" id="PTHR12601:SF6">
    <property type="entry name" value="CLUSTERED MITOCHONDRIA PROTEIN HOMOLOG"/>
    <property type="match status" value="1"/>
</dbReference>
<evidence type="ECO:0000256" key="2">
    <source>
        <dbReference type="SAM" id="MobiDB-lite"/>
    </source>
</evidence>
<feature type="compositionally biased region" description="Basic and acidic residues" evidence="2">
    <location>
        <begin position="630"/>
        <end position="646"/>
    </location>
</feature>
<sequence length="1223" mass="138552">MATEIAANPIETVVVDDKSEGSEEKGRVVEETDPATHTDSGHESSASVCTPELPSTPVEEQKEEKFAEKQSFIVSSANSRFFRVRVLVPGGESIDVQINESDIVQELYHMLLERDSTCHRTCFKLYYDGTALDHFTEIRNVPGIKDNAIMRVIEEPYNLREARVHVRHLREIIRSVDISDASTSDDSGRKSKGSSAIELLRTESDCLPPEWLLPNSTDVPFKPLIPIAEHSNSCLQPTQLLALKQISFSAFNPPPGPRKMKGDILYLVVDTVEDRRFHVTCCTRGFYVNSSIGENLFDLLSDISAHFKKTFAQLLKLRNEKHIFERLPTPYQLFQWIIPSVENSQDQLRADEQIQPHRLGLEDHMPGQIRDWNEELQTTHDMPQNNFAEKLCRDRARFKVHADFLSACVIDGSVHTINPMDEPRMHMFIWNNIFFSLGFDVKDHYKELGGDAAAHASYAADLAAVQAYAQIDDPKLHTSGMAIVDFKGFRVMAQSIIPGILEREQQDSIVYGSYDSGKTVTSIEIYEELLKNSAKILKIEPHLVWNGKEGDESKVVKLFSSYESKGIVGNDRRHYLMDLLRTFPPDVNFLESAEPTEFCKAQGFPRKFKHKLVYLRQELVDAFTDFKNEQAKEEKDIKERQRKVENEDAPTDTAQEVEEETTDEPDVRLNPDAWSTAVRHAPQEDVQAHRKLVAEAAEHLLSHQIPQFVRDCVQLAVSPVDGLALTEALHARGLNIRYLGKLIDAVQSNSRLDYLTTVVKVELLCRCLRHIFREYVQGVEIHMMGAAIAHFLNCMIGSGKSVGPISQYDSDPASGTTQKKSTGGRKKKKYGYLEKGHVIGAGSGPTPKTMAWTKLSQDILWKSIGDDSHTHFGFRIPSDCCDSFVEWSGGAQRSAIIRRFCIMNGVQIMLKNYQLNPLKAKSQAPFSEDDVSNVVPVVKRLNPRSQSAYNLYLSALIKMQQGFIRIGYDLMQQAHSMMNSIYGPLHSDLALCLRFMARMAYALNDFPDALTQQHRALLISERCNGIDHYETISDYINLAHFSFANLCIPSALKLLYRARHLLMLSHGEQHPYMGQIDANIGIILYALQEFDASLKFLNNALTLYQKYGVPVKTALLHHVIARAHSCRGDFRTALIYEKETFNIYSRVFGKEHEKTLVSNECLRHLTKQAVNFQKHMNDATQGLKTSKSLVPNFQIQPPSLPNIVELLNAFNNLLFWKLQIHTE</sequence>
<dbReference type="SUPFAM" id="SSF103107">
    <property type="entry name" value="Hypothetical protein c14orf129, hspc210"/>
    <property type="match status" value="1"/>
</dbReference>
<proteinExistence type="predicted"/>